<dbReference type="AlphaFoldDB" id="A0A0X1T6E0"/>
<reference evidence="1 2" key="1">
    <citation type="submission" date="2016-01" db="EMBL/GenBank/DDBJ databases">
        <authorList>
            <person name="McClelland M."/>
            <person name="Jain A."/>
            <person name="Saraogi P."/>
            <person name="Mendelson R."/>
            <person name="Westerman R."/>
            <person name="SanMiguel P."/>
            <person name="Csonka L."/>
        </authorList>
    </citation>
    <scope>NUCLEOTIDE SEQUENCE [LARGE SCALE GENOMIC DNA]</scope>
    <source>
        <strain evidence="1 2">NCPPB 2472</strain>
    </source>
</reference>
<protein>
    <submittedName>
        <fullName evidence="1">Uncharacterized protein</fullName>
    </submittedName>
</protein>
<keyword evidence="2" id="KW-1185">Reference proteome</keyword>
<dbReference type="KEGG" id="pagb:AWM79_21140"/>
<proteinExistence type="predicted"/>
<organism evidence="1 2">
    <name type="scientific">Pseudomonas agarici</name>
    <dbReference type="NCBI Taxonomy" id="46677"/>
    <lineage>
        <taxon>Bacteria</taxon>
        <taxon>Pseudomonadati</taxon>
        <taxon>Pseudomonadota</taxon>
        <taxon>Gammaproteobacteria</taxon>
        <taxon>Pseudomonadales</taxon>
        <taxon>Pseudomonadaceae</taxon>
        <taxon>Pseudomonas</taxon>
    </lineage>
</organism>
<accession>A0A0X1T6E0</accession>
<dbReference type="EMBL" id="CP014135">
    <property type="protein sequence ID" value="AMB87656.1"/>
    <property type="molecule type" value="Genomic_DNA"/>
</dbReference>
<dbReference type="Proteomes" id="UP000063229">
    <property type="component" value="Chromosome"/>
</dbReference>
<evidence type="ECO:0000313" key="1">
    <source>
        <dbReference type="EMBL" id="AMB87656.1"/>
    </source>
</evidence>
<gene>
    <name evidence="1" type="ORF">AWM79_21140</name>
</gene>
<sequence length="303" mass="33405">MGTGVKTSGLDSIQGLTMSFYYQVTNVKNLFSIKLYGLAPRVNRPAGLAQGATAQDRTASEAGKVESFVREFLFKILKDGHSIESILQAANPGIILEPPLITGEIDYSTTPPTRIDNLWLDANSQEYIERYCKLLGKGTVNKSSFKALKLDTYTNYKKAYASLARAFIAINPDHFLTQLAIRHVRTYYEIEFMVAGTNIYFFDQQNMIINYGGYVKTIGGGLYEKMALLRVHQSNLGKLYPDSAQGNAVTSKNSVPATAIEFIIGASLESVNTGTIFNNGEWHALSTISFTKLSEHLPAITKS</sequence>
<evidence type="ECO:0000313" key="2">
    <source>
        <dbReference type="Proteomes" id="UP000063229"/>
    </source>
</evidence>
<name>A0A0X1T6E0_PSEAA</name>
<dbReference type="STRING" id="46677.AWM79_21140"/>